<keyword evidence="7" id="KW-1185">Reference proteome</keyword>
<feature type="region of interest" description="Disordered" evidence="4">
    <location>
        <begin position="1"/>
        <end position="91"/>
    </location>
</feature>
<comment type="subcellular location">
    <subcellularLocation>
        <location evidence="1">Nucleus</location>
    </subcellularLocation>
</comment>
<evidence type="ECO:0000256" key="1">
    <source>
        <dbReference type="ARBA" id="ARBA00004123"/>
    </source>
</evidence>
<dbReference type="OrthoDB" id="5577072at2759"/>
<dbReference type="Gene3D" id="2.30.30.140">
    <property type="match status" value="1"/>
</dbReference>
<dbReference type="Pfam" id="PF25088">
    <property type="entry name" value="GPKOW_C"/>
    <property type="match status" value="1"/>
</dbReference>
<dbReference type="GO" id="GO:0000398">
    <property type="term" value="P:mRNA splicing, via spliceosome"/>
    <property type="evidence" value="ECO:0007669"/>
    <property type="project" value="InterPro"/>
</dbReference>
<feature type="region of interest" description="Disordered" evidence="4">
    <location>
        <begin position="307"/>
        <end position="336"/>
    </location>
</feature>
<feature type="domain" description="G-patch" evidence="5">
    <location>
        <begin position="164"/>
        <end position="210"/>
    </location>
</feature>
<dbReference type="AlphaFoldDB" id="A0A5P1F0M7"/>
<keyword evidence="3" id="KW-0539">Nucleus</keyword>
<dbReference type="EMBL" id="CM007384">
    <property type="protein sequence ID" value="ONK71654.1"/>
    <property type="molecule type" value="Genomic_DNA"/>
</dbReference>
<comment type="similarity">
    <text evidence="2">Belongs to the MOS2 family.</text>
</comment>
<evidence type="ECO:0000313" key="7">
    <source>
        <dbReference type="Proteomes" id="UP000243459"/>
    </source>
</evidence>
<feature type="compositionally biased region" description="Basic and acidic residues" evidence="4">
    <location>
        <begin position="325"/>
        <end position="335"/>
    </location>
</feature>
<evidence type="ECO:0000256" key="4">
    <source>
        <dbReference type="SAM" id="MobiDB-lite"/>
    </source>
</evidence>
<reference evidence="7" key="1">
    <citation type="journal article" date="2017" name="Nat. Commun.">
        <title>The asparagus genome sheds light on the origin and evolution of a young Y chromosome.</title>
        <authorList>
            <person name="Harkess A."/>
            <person name="Zhou J."/>
            <person name="Xu C."/>
            <person name="Bowers J.E."/>
            <person name="Van der Hulst R."/>
            <person name="Ayyampalayam S."/>
            <person name="Mercati F."/>
            <person name="Riccardi P."/>
            <person name="McKain M.R."/>
            <person name="Kakrana A."/>
            <person name="Tang H."/>
            <person name="Ray J."/>
            <person name="Groenendijk J."/>
            <person name="Arikit S."/>
            <person name="Mathioni S.M."/>
            <person name="Nakano M."/>
            <person name="Shan H."/>
            <person name="Telgmann-Rauber A."/>
            <person name="Kanno A."/>
            <person name="Yue Z."/>
            <person name="Chen H."/>
            <person name="Li W."/>
            <person name="Chen Y."/>
            <person name="Xu X."/>
            <person name="Zhang Y."/>
            <person name="Luo S."/>
            <person name="Chen H."/>
            <person name="Gao J."/>
            <person name="Mao Z."/>
            <person name="Pires J.C."/>
            <person name="Luo M."/>
            <person name="Kudrna D."/>
            <person name="Wing R.A."/>
            <person name="Meyers B.C."/>
            <person name="Yi K."/>
            <person name="Kong H."/>
            <person name="Lavrijsen P."/>
            <person name="Sunseri F."/>
            <person name="Falavigna A."/>
            <person name="Ye Y."/>
            <person name="Leebens-Mack J.H."/>
            <person name="Chen G."/>
        </authorList>
    </citation>
    <scope>NUCLEOTIDE SEQUENCE [LARGE SCALE GENOMIC DNA]</scope>
    <source>
        <strain evidence="7">cv. DH0086</strain>
    </source>
</reference>
<dbReference type="Gramene" id="ONK71654">
    <property type="protein sequence ID" value="ONK71654"/>
    <property type="gene ID" value="A4U43_C04F10960"/>
</dbReference>
<evidence type="ECO:0000256" key="2">
    <source>
        <dbReference type="ARBA" id="ARBA00010966"/>
    </source>
</evidence>
<organism evidence="6 7">
    <name type="scientific">Asparagus officinalis</name>
    <name type="common">Garden asparagus</name>
    <dbReference type="NCBI Taxonomy" id="4686"/>
    <lineage>
        <taxon>Eukaryota</taxon>
        <taxon>Viridiplantae</taxon>
        <taxon>Streptophyta</taxon>
        <taxon>Embryophyta</taxon>
        <taxon>Tracheophyta</taxon>
        <taxon>Spermatophyta</taxon>
        <taxon>Magnoliopsida</taxon>
        <taxon>Liliopsida</taxon>
        <taxon>Asparagales</taxon>
        <taxon>Asparagaceae</taxon>
        <taxon>Asparagoideae</taxon>
        <taxon>Asparagus</taxon>
    </lineage>
</organism>
<sequence length="459" mass="50783">MAKEEKLSFSFSSKPSSRPTSSKRPKPFDPQESMDSSSSKPQFVTVFDPSETLTETPPRSVVSCPNPNSTDFRSGGIKKMKTSPSLRRDPRSTTLGITKILSIQTPPAALWTNILHGLTLRSTAADADSAVPAEQEDLTLKRFHEDMRNLPEDRGMDEFKDVPVEGFGAAILAGYGWSEGKGIGRNNKGDTKVVQYDRRAGTQGLGYNPTVNVAIVKAKKGSDAKYLVNKMFKIPEPAPVRIVRIVSGRHVGLKGEVLRKGEGSELVLRLVDGGKEVRVDEEMVAELGSEAEERCLRKLKELQIVDRKEKRRDKDDKGPSSSGDNRSRGSKDKSKSPIRWLRSHIRVRVISKDFKGGKWYLKKGEVVDVVGPTTCDMSMDGNRELVQGVDQEILETVLPKHGGSVLVLYGRHKGVYGSLVERDMEEETGVVRDADSHDLINVRLEQIAEYVGDPSYLGY</sequence>
<dbReference type="PANTHER" id="PTHR15818">
    <property type="entry name" value="G PATCH AND KOW-CONTAINING"/>
    <property type="match status" value="1"/>
</dbReference>
<feature type="compositionally biased region" description="Basic and acidic residues" evidence="4">
    <location>
        <begin position="307"/>
        <end position="318"/>
    </location>
</feature>
<protein>
    <recommendedName>
        <fullName evidence="5">G-patch domain-containing protein</fullName>
    </recommendedName>
</protein>
<dbReference type="PROSITE" id="PS50174">
    <property type="entry name" value="G_PATCH"/>
    <property type="match status" value="1"/>
</dbReference>
<dbReference type="SMART" id="SM00739">
    <property type="entry name" value="KOW"/>
    <property type="match status" value="2"/>
</dbReference>
<feature type="compositionally biased region" description="Polar residues" evidence="4">
    <location>
        <begin position="33"/>
        <end position="42"/>
    </location>
</feature>
<dbReference type="GO" id="GO:0003676">
    <property type="term" value="F:nucleic acid binding"/>
    <property type="evidence" value="ECO:0007669"/>
    <property type="project" value="InterPro"/>
</dbReference>
<dbReference type="InterPro" id="IPR005824">
    <property type="entry name" value="KOW"/>
</dbReference>
<dbReference type="PANTHER" id="PTHR15818:SF2">
    <property type="entry name" value="G-PATCH DOMAIN AND KOW MOTIFS-CONTAINING PROTEIN"/>
    <property type="match status" value="1"/>
</dbReference>
<dbReference type="Proteomes" id="UP000243459">
    <property type="component" value="Chromosome 4"/>
</dbReference>
<gene>
    <name evidence="6" type="ORF">A4U43_C04F10960</name>
</gene>
<dbReference type="InterPro" id="IPR026822">
    <property type="entry name" value="Spp2/MOS2_G-patch"/>
</dbReference>
<evidence type="ECO:0000259" key="5">
    <source>
        <dbReference type="PROSITE" id="PS50174"/>
    </source>
</evidence>
<dbReference type="OMA" id="TCDIIMD"/>
<dbReference type="SMART" id="SM00443">
    <property type="entry name" value="G_patch"/>
    <property type="match status" value="1"/>
</dbReference>
<feature type="compositionally biased region" description="Polar residues" evidence="4">
    <location>
        <begin position="51"/>
        <end position="72"/>
    </location>
</feature>
<dbReference type="InterPro" id="IPR045166">
    <property type="entry name" value="Spp2-like"/>
</dbReference>
<evidence type="ECO:0000313" key="6">
    <source>
        <dbReference type="EMBL" id="ONK71654.1"/>
    </source>
</evidence>
<evidence type="ECO:0000256" key="3">
    <source>
        <dbReference type="ARBA" id="ARBA00023242"/>
    </source>
</evidence>
<proteinExistence type="inferred from homology"/>
<feature type="compositionally biased region" description="Low complexity" evidence="4">
    <location>
        <begin position="8"/>
        <end position="22"/>
    </location>
</feature>
<accession>A0A5P1F0M7</accession>
<dbReference type="InterPro" id="IPR000467">
    <property type="entry name" value="G_patch_dom"/>
</dbReference>
<dbReference type="GO" id="GO:0005681">
    <property type="term" value="C:spliceosomal complex"/>
    <property type="evidence" value="ECO:0007669"/>
    <property type="project" value="TreeGrafter"/>
</dbReference>
<name>A0A5P1F0M7_ASPOF</name>
<dbReference type="Pfam" id="PF12656">
    <property type="entry name" value="G-patch_2"/>
    <property type="match status" value="1"/>
</dbReference>